<feature type="compositionally biased region" description="Polar residues" evidence="1">
    <location>
        <begin position="1"/>
        <end position="10"/>
    </location>
</feature>
<evidence type="ECO:0008006" key="4">
    <source>
        <dbReference type="Google" id="ProtNLM"/>
    </source>
</evidence>
<evidence type="ECO:0000313" key="2">
    <source>
        <dbReference type="EMBL" id="QQP90181.1"/>
    </source>
</evidence>
<protein>
    <recommendedName>
        <fullName evidence="4">DUF4169 domain-containing protein</fullName>
    </recommendedName>
</protein>
<dbReference type="RefSeq" id="WP_201077119.1">
    <property type="nucleotide sequence ID" value="NZ_CP067420.1"/>
</dbReference>
<sequence>MAFKPNYNQQRADRNRAKEQKKQEKLRQKEEAVAQRKASHGPETSDDDPAGEGQADVAQGETAPNRTS</sequence>
<proteinExistence type="predicted"/>
<feature type="region of interest" description="Disordered" evidence="1">
    <location>
        <begin position="1"/>
        <end position="68"/>
    </location>
</feature>
<name>A0ABX7BAU7_9PROT</name>
<gene>
    <name evidence="2" type="ORF">IGS68_02635</name>
</gene>
<feature type="compositionally biased region" description="Basic and acidic residues" evidence="1">
    <location>
        <begin position="11"/>
        <end position="34"/>
    </location>
</feature>
<evidence type="ECO:0000313" key="3">
    <source>
        <dbReference type="Proteomes" id="UP000595197"/>
    </source>
</evidence>
<organism evidence="2 3">
    <name type="scientific">Skermanella cutis</name>
    <dbReference type="NCBI Taxonomy" id="2775420"/>
    <lineage>
        <taxon>Bacteria</taxon>
        <taxon>Pseudomonadati</taxon>
        <taxon>Pseudomonadota</taxon>
        <taxon>Alphaproteobacteria</taxon>
        <taxon>Rhodospirillales</taxon>
        <taxon>Azospirillaceae</taxon>
        <taxon>Skermanella</taxon>
    </lineage>
</organism>
<accession>A0ABX7BAU7</accession>
<keyword evidence="3" id="KW-1185">Reference proteome</keyword>
<evidence type="ECO:0000256" key="1">
    <source>
        <dbReference type="SAM" id="MobiDB-lite"/>
    </source>
</evidence>
<dbReference type="Proteomes" id="UP000595197">
    <property type="component" value="Chromosome"/>
</dbReference>
<dbReference type="EMBL" id="CP067420">
    <property type="protein sequence ID" value="QQP90181.1"/>
    <property type="molecule type" value="Genomic_DNA"/>
</dbReference>
<reference evidence="2" key="1">
    <citation type="submission" date="2021-02" db="EMBL/GenBank/DDBJ databases">
        <title>Skermanella TT6 skin isolate.</title>
        <authorList>
            <person name="Lee K."/>
            <person name="Ganzorig M."/>
        </authorList>
    </citation>
    <scope>NUCLEOTIDE SEQUENCE</scope>
    <source>
        <strain evidence="2">TT6</strain>
    </source>
</reference>